<dbReference type="EMBL" id="VFWZ01000002">
    <property type="protein sequence ID" value="TPN86951.1"/>
    <property type="molecule type" value="Genomic_DNA"/>
</dbReference>
<feature type="domain" description="DUF434" evidence="1">
    <location>
        <begin position="24"/>
        <end position="79"/>
    </location>
</feature>
<dbReference type="Proteomes" id="UP000315540">
    <property type="component" value="Unassembled WGS sequence"/>
</dbReference>
<keyword evidence="4" id="KW-1185">Reference proteome</keyword>
<evidence type="ECO:0000313" key="4">
    <source>
        <dbReference type="Proteomes" id="UP000315540"/>
    </source>
</evidence>
<reference evidence="3 4" key="1">
    <citation type="submission" date="2019-06" db="EMBL/GenBank/DDBJ databases">
        <authorList>
            <person name="Meng X."/>
        </authorList>
    </citation>
    <scope>NUCLEOTIDE SEQUENCE [LARGE SCALE GENOMIC DNA]</scope>
    <source>
        <strain evidence="3 4">M625</strain>
    </source>
</reference>
<dbReference type="AlphaFoldDB" id="A0A504JKA9"/>
<dbReference type="OrthoDB" id="5372493at2"/>
<name>A0A504JKA9_9FLAO</name>
<evidence type="ECO:0000259" key="2">
    <source>
        <dbReference type="Pfam" id="PF18481"/>
    </source>
</evidence>
<dbReference type="PANTHER" id="PTHR42252">
    <property type="entry name" value="DUF5616 DOMAIN-CONTAINING PROTEIN"/>
    <property type="match status" value="1"/>
</dbReference>
<sequence>MPTRNRGKEASDDRLFGDLIMQKKLKDATQDMCYLLSRGFAEKSSVQLVGNRYQLNARQQKALQGMSASNHQIDLRKKRAITSQELAEKTIAIDGFNLLIILESALSGAYIFKGLDGYYRDVSGVHGTYKRVQKTEEAILLVGTTLSRLGVTAVQWYFDAPVSNSGRLKTRLREIATQHNFPWEIHLVNDPDKQLAFSHDIVISSDAWILDRAVKNYNLGAYLIEERLAITNIIYAE</sequence>
<comment type="caution">
    <text evidence="3">The sequence shown here is derived from an EMBL/GenBank/DDBJ whole genome shotgun (WGS) entry which is preliminary data.</text>
</comment>
<organism evidence="3 4">
    <name type="scientific">Aquimarina algicola</name>
    <dbReference type="NCBI Taxonomy" id="2589995"/>
    <lineage>
        <taxon>Bacteria</taxon>
        <taxon>Pseudomonadati</taxon>
        <taxon>Bacteroidota</taxon>
        <taxon>Flavobacteriia</taxon>
        <taxon>Flavobacteriales</taxon>
        <taxon>Flavobacteriaceae</taxon>
        <taxon>Aquimarina</taxon>
    </lineage>
</organism>
<evidence type="ECO:0000313" key="3">
    <source>
        <dbReference type="EMBL" id="TPN86951.1"/>
    </source>
</evidence>
<dbReference type="Pfam" id="PF04256">
    <property type="entry name" value="DUF434"/>
    <property type="match status" value="1"/>
</dbReference>
<dbReference type="RefSeq" id="WP_140590753.1">
    <property type="nucleotide sequence ID" value="NZ_VFWZ01000002.1"/>
</dbReference>
<gene>
    <name evidence="3" type="ORF">FHK87_04935</name>
</gene>
<proteinExistence type="predicted"/>
<feature type="domain" description="DUF5616" evidence="2">
    <location>
        <begin position="84"/>
        <end position="221"/>
    </location>
</feature>
<dbReference type="InterPro" id="IPR041652">
    <property type="entry name" value="DUF5616"/>
</dbReference>
<protein>
    <submittedName>
        <fullName evidence="3">DUF434 domain-containing protein</fullName>
    </submittedName>
</protein>
<evidence type="ECO:0000259" key="1">
    <source>
        <dbReference type="Pfam" id="PF04256"/>
    </source>
</evidence>
<dbReference type="Pfam" id="PF18481">
    <property type="entry name" value="DUF5616"/>
    <property type="match status" value="1"/>
</dbReference>
<accession>A0A504JKA9</accession>
<dbReference type="PANTHER" id="PTHR42252:SF1">
    <property type="entry name" value="DUF434 DOMAIN-CONTAINING PROTEIN"/>
    <property type="match status" value="1"/>
</dbReference>
<dbReference type="InterPro" id="IPR007368">
    <property type="entry name" value="DUF434"/>
</dbReference>